<dbReference type="InterPro" id="IPR051399">
    <property type="entry name" value="RNA-guided_DNA_endo/Transpos"/>
</dbReference>
<protein>
    <submittedName>
        <fullName evidence="12">ORF425</fullName>
    </submittedName>
</protein>
<dbReference type="GO" id="GO:0046872">
    <property type="term" value="F:metal ion binding"/>
    <property type="evidence" value="ECO:0007669"/>
    <property type="project" value="UniProtKB-KW"/>
</dbReference>
<dbReference type="GO" id="GO:0032196">
    <property type="term" value="P:transposition"/>
    <property type="evidence" value="ECO:0007669"/>
    <property type="project" value="UniProtKB-KW"/>
</dbReference>
<feature type="domain" description="Probable transposase IS891/IS1136/IS1341" evidence="9">
    <location>
        <begin position="170"/>
        <end position="283"/>
    </location>
</feature>
<dbReference type="GO" id="GO:0003677">
    <property type="term" value="F:DNA binding"/>
    <property type="evidence" value="ECO:0007669"/>
    <property type="project" value="UniProtKB-KW"/>
</dbReference>
<proteinExistence type="inferred from homology"/>
<evidence type="ECO:0000259" key="9">
    <source>
        <dbReference type="Pfam" id="PF01385"/>
    </source>
</evidence>
<evidence type="ECO:0000256" key="8">
    <source>
        <dbReference type="SAM" id="MobiDB-lite"/>
    </source>
</evidence>
<keyword evidence="3" id="KW-0815">Transposition</keyword>
<dbReference type="PANTHER" id="PTHR30405">
    <property type="entry name" value="TRANSPOSASE"/>
    <property type="match status" value="1"/>
</dbReference>
<evidence type="ECO:0000313" key="12">
    <source>
        <dbReference type="EMBL" id="AAA26505.2"/>
    </source>
</evidence>
<dbReference type="GO" id="GO:0006310">
    <property type="term" value="P:DNA recombination"/>
    <property type="evidence" value="ECO:0007669"/>
    <property type="project" value="UniProtKB-KW"/>
</dbReference>
<dbReference type="InterPro" id="IPR010095">
    <property type="entry name" value="Cas12f1-like_TNB"/>
</dbReference>
<evidence type="ECO:0000256" key="7">
    <source>
        <dbReference type="ARBA" id="ARBA00023172"/>
    </source>
</evidence>
<evidence type="ECO:0000256" key="5">
    <source>
        <dbReference type="ARBA" id="ARBA00022833"/>
    </source>
</evidence>
<comment type="similarity">
    <text evidence="1">In the C-terminal section; belongs to the transposase 35 family.</text>
</comment>
<keyword evidence="7" id="KW-0233">DNA recombination</keyword>
<dbReference type="PIR" id="JN0563">
    <property type="entry name" value="JN0563"/>
</dbReference>
<dbReference type="NCBIfam" id="NF040570">
    <property type="entry name" value="guided_TnpB"/>
    <property type="match status" value="1"/>
</dbReference>
<evidence type="ECO:0000256" key="2">
    <source>
        <dbReference type="ARBA" id="ARBA00011044"/>
    </source>
</evidence>
<accession>Q54132</accession>
<keyword evidence="4" id="KW-0479">Metal-binding</keyword>
<feature type="compositionally biased region" description="Polar residues" evidence="8">
    <location>
        <begin position="399"/>
        <end position="409"/>
    </location>
</feature>
<dbReference type="InterPro" id="IPR001959">
    <property type="entry name" value="Transposase"/>
</dbReference>
<dbReference type="AlphaFoldDB" id="Q54132"/>
<sequence>MIFVRTAYRVRAYPAPEQAAQLGRPSGASRLVWNKTLAERHRAYHAHGRKTSCREADAALTAWKKTDEPAFLSEVSSVPLQQTLRHQHTAYANFFAGRARYPRFKPRNGRQSAHYTRSAFRLRGGKLTLAKHTAPLEFVWSWDDETLATLNPTMVIVSREPDGRWYVTLAVDTDDPEPQPETGSAVGVDLGVKDFAVLSTGEKIANPKHLDRKARNLARYQRQMARKQKGSNNRRKAKTKVARAHREIRCARTDFLHRTTTNLVREHDAIAIEDLNIAGMARSAKGTVAKPGRNVRAKSGLNRAVMDAALGEFRRQLEYKTTRAGKTLVVIDRWYPSSKTCSACGHLLEKLSLSTRAWTCPGCRTRHDRDINAAKNILAAGRAVAGKTPGDACGADVSPQGSSLRQSAVKQEPSGASPMAIPAL</sequence>
<dbReference type="Pfam" id="PF01385">
    <property type="entry name" value="OrfB_IS605"/>
    <property type="match status" value="1"/>
</dbReference>
<dbReference type="Pfam" id="PF12323">
    <property type="entry name" value="HTH_OrfB_IS605"/>
    <property type="match status" value="1"/>
</dbReference>
<reference evidence="12" key="1">
    <citation type="journal article" date="1993" name="Gene">
        <title>IS1136, an insertion element in the erythromycin gene cluster of Saccharopolyspora erythraea.</title>
        <authorList>
            <person name="Donadio S."/>
            <person name="Staver M.J."/>
        </authorList>
    </citation>
    <scope>NUCLEOTIDE SEQUENCE</scope>
    <source>
        <strain evidence="12">NRRL 2338</strain>
    </source>
</reference>
<feature type="region of interest" description="Disordered" evidence="8">
    <location>
        <begin position="389"/>
        <end position="424"/>
    </location>
</feature>
<keyword evidence="6" id="KW-0238">DNA-binding</keyword>
<evidence type="ECO:0000256" key="1">
    <source>
        <dbReference type="ARBA" id="ARBA00008761"/>
    </source>
</evidence>
<evidence type="ECO:0000256" key="6">
    <source>
        <dbReference type="ARBA" id="ARBA00023125"/>
    </source>
</evidence>
<evidence type="ECO:0000259" key="10">
    <source>
        <dbReference type="Pfam" id="PF07282"/>
    </source>
</evidence>
<feature type="domain" description="Transposase putative helix-turn-helix" evidence="11">
    <location>
        <begin position="1"/>
        <end position="48"/>
    </location>
</feature>
<dbReference type="PANTHER" id="PTHR30405:SF25">
    <property type="entry name" value="RNA-GUIDED DNA ENDONUCLEASE INSQ-RELATED"/>
    <property type="match status" value="1"/>
</dbReference>
<feature type="region of interest" description="Disordered" evidence="8">
    <location>
        <begin position="222"/>
        <end position="243"/>
    </location>
</feature>
<dbReference type="InterPro" id="IPR021027">
    <property type="entry name" value="Transposase_put_HTH"/>
</dbReference>
<evidence type="ECO:0000259" key="11">
    <source>
        <dbReference type="Pfam" id="PF12323"/>
    </source>
</evidence>
<feature type="domain" description="Cas12f1-like TNB" evidence="10">
    <location>
        <begin position="311"/>
        <end position="377"/>
    </location>
</feature>
<keyword evidence="5" id="KW-0862">Zinc</keyword>
<name>Q54132_SACEN</name>
<dbReference type="EMBL" id="L07626">
    <property type="protein sequence ID" value="AAA26505.2"/>
    <property type="molecule type" value="Genomic_DNA"/>
</dbReference>
<comment type="similarity">
    <text evidence="2">In the N-terminal section; belongs to the transposase 2 family.</text>
</comment>
<feature type="compositionally biased region" description="Basic residues" evidence="8">
    <location>
        <begin position="224"/>
        <end position="243"/>
    </location>
</feature>
<evidence type="ECO:0000256" key="4">
    <source>
        <dbReference type="ARBA" id="ARBA00022723"/>
    </source>
</evidence>
<dbReference type="Pfam" id="PF07282">
    <property type="entry name" value="Cas12f1-like_TNB"/>
    <property type="match status" value="1"/>
</dbReference>
<evidence type="ECO:0000256" key="3">
    <source>
        <dbReference type="ARBA" id="ARBA00022578"/>
    </source>
</evidence>
<organism evidence="12">
    <name type="scientific">Saccharopolyspora erythraea (strain ATCC 11635 / DSM 40517 / JCM 4748 / NBRC 13426 / NCIMB 8594 / NRRL 2338)</name>
    <dbReference type="NCBI Taxonomy" id="405948"/>
    <lineage>
        <taxon>Bacteria</taxon>
        <taxon>Bacillati</taxon>
        <taxon>Actinomycetota</taxon>
        <taxon>Actinomycetes</taxon>
        <taxon>Pseudonocardiales</taxon>
        <taxon>Pseudonocardiaceae</taxon>
        <taxon>Saccharopolyspora</taxon>
    </lineage>
</organism>